<keyword evidence="6" id="KW-0687">Ribonucleoprotein</keyword>
<dbReference type="EMBL" id="GGLE01006631">
    <property type="protein sequence ID" value="MBY10757.1"/>
    <property type="molecule type" value="Transcribed_RNA"/>
</dbReference>
<organism evidence="7">
    <name type="scientific">Ornithodoros turicata</name>
    <dbReference type="NCBI Taxonomy" id="34597"/>
    <lineage>
        <taxon>Eukaryota</taxon>
        <taxon>Metazoa</taxon>
        <taxon>Ecdysozoa</taxon>
        <taxon>Arthropoda</taxon>
        <taxon>Chelicerata</taxon>
        <taxon>Arachnida</taxon>
        <taxon>Acari</taxon>
        <taxon>Parasitiformes</taxon>
        <taxon>Ixodida</taxon>
        <taxon>Ixodoidea</taxon>
        <taxon>Argasidae</taxon>
        <taxon>Ornithodorinae</taxon>
        <taxon>Ornithodoros</taxon>
    </lineage>
</organism>
<dbReference type="AlphaFoldDB" id="A0A2R5LN83"/>
<evidence type="ECO:0000256" key="3">
    <source>
        <dbReference type="ARBA" id="ARBA00022946"/>
    </source>
</evidence>
<dbReference type="Pfam" id="PF09809">
    <property type="entry name" value="MRP-L27"/>
    <property type="match status" value="1"/>
</dbReference>
<dbReference type="GO" id="GO:0006412">
    <property type="term" value="P:translation"/>
    <property type="evidence" value="ECO:0007669"/>
    <property type="project" value="TreeGrafter"/>
</dbReference>
<reference evidence="7" key="1">
    <citation type="submission" date="2018-03" db="EMBL/GenBank/DDBJ databases">
        <title>The relapsing fever spirochete Borrelia turicatae persists in the highly oxidative environment of its soft-bodied tick vector.</title>
        <authorList>
            <person name="Bourret T.J."/>
            <person name="Boyle W.K."/>
            <person name="Valenzuela J.G."/>
            <person name="Oliveira F."/>
            <person name="Lopez J.E."/>
        </authorList>
    </citation>
    <scope>NUCLEOTIDE SEQUENCE</scope>
    <source>
        <strain evidence="7">Kansas strain/isolate</strain>
        <tissue evidence="7">Salivary glands</tissue>
    </source>
</reference>
<evidence type="ECO:0000256" key="2">
    <source>
        <dbReference type="ARBA" id="ARBA00010152"/>
    </source>
</evidence>
<evidence type="ECO:0000256" key="5">
    <source>
        <dbReference type="ARBA" id="ARBA00023128"/>
    </source>
</evidence>
<keyword evidence="5" id="KW-0496">Mitochondrion</keyword>
<protein>
    <submittedName>
        <fullName evidence="7">Putative 39s ribosomal protein l41</fullName>
    </submittedName>
</protein>
<comment type="similarity">
    <text evidence="2">Belongs to the mitochondrion-specific ribosomal protein mL41 family.</text>
</comment>
<dbReference type="PANTHER" id="PTHR21338">
    <property type="entry name" value="MITOCHONDRIAL RIBOSOMAL PROTEIN L41"/>
    <property type="match status" value="1"/>
</dbReference>
<evidence type="ECO:0000256" key="1">
    <source>
        <dbReference type="ARBA" id="ARBA00004173"/>
    </source>
</evidence>
<name>A0A2R5LN83_9ACAR</name>
<evidence type="ECO:0000256" key="6">
    <source>
        <dbReference type="ARBA" id="ARBA00023274"/>
    </source>
</evidence>
<keyword evidence="3" id="KW-0809">Transit peptide</keyword>
<dbReference type="PANTHER" id="PTHR21338:SF0">
    <property type="entry name" value="LARGE RIBOSOMAL SUBUNIT PROTEIN ML41"/>
    <property type="match status" value="1"/>
</dbReference>
<evidence type="ECO:0000256" key="4">
    <source>
        <dbReference type="ARBA" id="ARBA00022980"/>
    </source>
</evidence>
<dbReference type="InterPro" id="IPR019189">
    <property type="entry name" value="Ribosomal_mL41"/>
</dbReference>
<evidence type="ECO:0000313" key="7">
    <source>
        <dbReference type="EMBL" id="MBY10757.1"/>
    </source>
</evidence>
<dbReference type="GO" id="GO:0005762">
    <property type="term" value="C:mitochondrial large ribosomal subunit"/>
    <property type="evidence" value="ECO:0007669"/>
    <property type="project" value="InterPro"/>
</dbReference>
<sequence>MSCGSQQIRLLWHIQRRAISTSGALRGKRNFRKFQVHNIRGNLQDKNNKAVPRETYGKREPVIEQEGKSVFVPGLVPELVVPDLTGFELKPYVSYRAAEVTQGEFTARDLFDAIYSEKVSKAFEEGIEDEEAHARVLSEHLTKEEAWKRARQTGSDIFPADCQSQKSLKIDF</sequence>
<accession>A0A2R5LN83</accession>
<dbReference type="GO" id="GO:0003735">
    <property type="term" value="F:structural constituent of ribosome"/>
    <property type="evidence" value="ECO:0007669"/>
    <property type="project" value="InterPro"/>
</dbReference>
<keyword evidence="4 7" id="KW-0689">Ribosomal protein</keyword>
<comment type="subcellular location">
    <subcellularLocation>
        <location evidence="1">Mitochondrion</location>
    </subcellularLocation>
</comment>
<proteinExistence type="inferred from homology"/>